<dbReference type="RefSeq" id="WP_095503545.1">
    <property type="nucleotide sequence ID" value="NZ_CP046027.1"/>
</dbReference>
<protein>
    <submittedName>
        <fullName evidence="2">DedA family protein</fullName>
    </submittedName>
</protein>
<proteinExistence type="predicted"/>
<dbReference type="PANTHER" id="PTHR42709:SF4">
    <property type="entry name" value="INNER MEMBRANE PROTEIN YQAA"/>
    <property type="match status" value="1"/>
</dbReference>
<dbReference type="InterPro" id="IPR032816">
    <property type="entry name" value="VTT_dom"/>
</dbReference>
<gene>
    <name evidence="2" type="ORF">GJU80_02310</name>
</gene>
<organism evidence="2 3">
    <name type="scientific">Neisseria brasiliensis</name>
    <dbReference type="NCBI Taxonomy" id="2666100"/>
    <lineage>
        <taxon>Bacteria</taxon>
        <taxon>Pseudomonadati</taxon>
        <taxon>Pseudomonadota</taxon>
        <taxon>Betaproteobacteria</taxon>
        <taxon>Neisseriales</taxon>
        <taxon>Neisseriaceae</taxon>
        <taxon>Neisseria</taxon>
    </lineage>
</organism>
<comment type="caution">
    <text evidence="2">The sequence shown here is derived from an EMBL/GenBank/DDBJ whole genome shotgun (WGS) entry which is preliminary data.</text>
</comment>
<sequence length="139" mass="15463">MSLLYAYIPLAFSAFTSATILPGTSEAAFAVFAHQFPVHAWGGWLCAGLFNGLGSMVSYGMGRLLPDKKRPSEKVMRWFERYGTWTLLLAWVPIIGDALPIAAGWLRLNWLKCAVILLIGKLLRYAVILWGIQGLIIYT</sequence>
<dbReference type="EMBL" id="WJXO01000001">
    <property type="protein sequence ID" value="MRN37359.1"/>
    <property type="molecule type" value="Genomic_DNA"/>
</dbReference>
<dbReference type="AlphaFoldDB" id="A0A5Q3S0Q9"/>
<dbReference type="InterPro" id="IPR051311">
    <property type="entry name" value="DedA_domain"/>
</dbReference>
<evidence type="ECO:0000313" key="2">
    <source>
        <dbReference type="EMBL" id="MRN37359.1"/>
    </source>
</evidence>
<feature type="domain" description="VTT" evidence="1">
    <location>
        <begin position="29"/>
        <end position="128"/>
    </location>
</feature>
<dbReference type="PANTHER" id="PTHR42709">
    <property type="entry name" value="ALKALINE PHOSPHATASE LIKE PROTEIN"/>
    <property type="match status" value="1"/>
</dbReference>
<evidence type="ECO:0000259" key="1">
    <source>
        <dbReference type="Pfam" id="PF09335"/>
    </source>
</evidence>
<dbReference type="Proteomes" id="UP000486297">
    <property type="component" value="Unassembled WGS sequence"/>
</dbReference>
<name>A0A5Q3S0Q9_9NEIS</name>
<reference evidence="2" key="1">
    <citation type="journal article" name="Emerg. Infect. Dis.">
        <title>Two cases of a newly characterized neisseria species.</title>
        <authorList>
            <person name="Mustapha M."/>
            <person name="Lemos A.P.S."/>
            <person name="Harrison L.H."/>
            <person name="Vantyne D."/>
            <person name="Sacchi C.T."/>
        </authorList>
    </citation>
    <scope>NUCLEOTIDE SEQUENCE</scope>
    <source>
        <strain evidence="2">N.95.16</strain>
    </source>
</reference>
<evidence type="ECO:0000313" key="3">
    <source>
        <dbReference type="Proteomes" id="UP000486297"/>
    </source>
</evidence>
<dbReference type="Pfam" id="PF09335">
    <property type="entry name" value="VTT_dom"/>
    <property type="match status" value="1"/>
</dbReference>
<accession>A0A5Q3S0Q9</accession>
<keyword evidence="3" id="KW-1185">Reference proteome</keyword>